<protein>
    <submittedName>
        <fullName evidence="1">Uncharacterized protein</fullName>
    </submittedName>
</protein>
<evidence type="ECO:0000313" key="1">
    <source>
        <dbReference type="EMBL" id="CAG2057927.1"/>
    </source>
</evidence>
<comment type="caution">
    <text evidence="1">The sequence shown here is derived from an EMBL/GenBank/DDBJ whole genome shotgun (WGS) entry which is preliminary data.</text>
</comment>
<gene>
    <name evidence="1" type="ORF">TPAB3V08_LOCUS4902</name>
</gene>
<feature type="non-terminal residue" evidence="1">
    <location>
        <position position="1"/>
    </location>
</feature>
<reference evidence="1" key="1">
    <citation type="submission" date="2021-03" db="EMBL/GenBank/DDBJ databases">
        <authorList>
            <person name="Tran Van P."/>
        </authorList>
    </citation>
    <scope>NUCLEOTIDE SEQUENCE</scope>
</reference>
<keyword evidence="2" id="KW-1185">Reference proteome</keyword>
<organism evidence="1 2">
    <name type="scientific">Timema podura</name>
    <name type="common">Walking stick</name>
    <dbReference type="NCBI Taxonomy" id="61482"/>
    <lineage>
        <taxon>Eukaryota</taxon>
        <taxon>Metazoa</taxon>
        <taxon>Ecdysozoa</taxon>
        <taxon>Arthropoda</taxon>
        <taxon>Hexapoda</taxon>
        <taxon>Insecta</taxon>
        <taxon>Pterygota</taxon>
        <taxon>Neoptera</taxon>
        <taxon>Polyneoptera</taxon>
        <taxon>Phasmatodea</taxon>
        <taxon>Timematodea</taxon>
        <taxon>Timematoidea</taxon>
        <taxon>Timematidae</taxon>
        <taxon>Timema</taxon>
    </lineage>
</organism>
<dbReference type="EMBL" id="CAJPIN010006310">
    <property type="protein sequence ID" value="CAG2057927.1"/>
    <property type="molecule type" value="Genomic_DNA"/>
</dbReference>
<accession>A0ABN7NSU3</accession>
<proteinExistence type="predicted"/>
<sequence length="95" mass="11003">VQDDLKTPLLRVKEKKIHKRPHPQLGDIPYSVFHNPRYRSSILVLTFMAYTCYHLSRKSISVVKNVLNQNCSSFTMPAGLNSSDIHWCDWAPFSK</sequence>
<name>A0ABN7NSU3_TIMPD</name>
<evidence type="ECO:0000313" key="2">
    <source>
        <dbReference type="Proteomes" id="UP001153148"/>
    </source>
</evidence>
<dbReference type="Proteomes" id="UP001153148">
    <property type="component" value="Unassembled WGS sequence"/>
</dbReference>